<evidence type="ECO:0000256" key="2">
    <source>
        <dbReference type="SAM" id="SignalP"/>
    </source>
</evidence>
<sequence length="221" mass="23189">MRSHSALALTALAILGNFDVALAGPCKPHATTTDTSATVTTAGPTTSETNGPLVVKNVIGNGNFAVRDPTNPSNIPNYTIEGECQIVENKGYTGDGSTERGCVEMQASNQPPGRKRAIGNVVSISQQLDSLDTKKKYTVRFFYAVITASSVNVCTLTASIGGHVFYTSTILSIGTAIDWNTVVEQTDVPSTEGAFSIGVNCPIGGVAAIYVDSIFMSNQLY</sequence>
<comment type="caution">
    <text evidence="3">The sequence shown here is derived from an EMBL/GenBank/DDBJ whole genome shotgun (WGS) entry which is preliminary data.</text>
</comment>
<keyword evidence="4" id="KW-1185">Reference proteome</keyword>
<accession>A0A0N0DBD3</accession>
<keyword evidence="2" id="KW-0732">Signal</keyword>
<proteinExistence type="predicted"/>
<evidence type="ECO:0000256" key="1">
    <source>
        <dbReference type="SAM" id="MobiDB-lite"/>
    </source>
</evidence>
<protein>
    <submittedName>
        <fullName evidence="3">Uncharacterized protein</fullName>
    </submittedName>
</protein>
<feature type="region of interest" description="Disordered" evidence="1">
    <location>
        <begin position="30"/>
        <end position="49"/>
    </location>
</feature>
<dbReference type="AlphaFoldDB" id="A0A0N0DBD3"/>
<gene>
    <name evidence="3" type="ORF">FLAG1_10733</name>
</gene>
<reference evidence="3 4" key="1">
    <citation type="submission" date="2015-04" db="EMBL/GenBank/DDBJ databases">
        <title>The draft genome sequence of Fusarium langsethiae, a T-2/HT-2 mycotoxin producer.</title>
        <authorList>
            <person name="Lysoe E."/>
            <person name="Divon H.H."/>
            <person name="Terzi V."/>
            <person name="Orru L."/>
            <person name="Lamontanara A."/>
            <person name="Kolseth A.-K."/>
            <person name="Frandsen R.J."/>
            <person name="Nielsen K."/>
            <person name="Thrane U."/>
        </authorList>
    </citation>
    <scope>NUCLEOTIDE SEQUENCE [LARGE SCALE GENOMIC DNA]</scope>
    <source>
        <strain evidence="3 4">Fl201059</strain>
    </source>
</reference>
<dbReference type="EMBL" id="JXCE01000623">
    <property type="protein sequence ID" value="KPA36501.1"/>
    <property type="molecule type" value="Genomic_DNA"/>
</dbReference>
<dbReference type="Gene3D" id="2.60.120.260">
    <property type="entry name" value="Galactose-binding domain-like"/>
    <property type="match status" value="1"/>
</dbReference>
<dbReference type="Proteomes" id="UP000037904">
    <property type="component" value="Unassembled WGS sequence"/>
</dbReference>
<organism evidence="3 4">
    <name type="scientific">Fusarium langsethiae</name>
    <dbReference type="NCBI Taxonomy" id="179993"/>
    <lineage>
        <taxon>Eukaryota</taxon>
        <taxon>Fungi</taxon>
        <taxon>Dikarya</taxon>
        <taxon>Ascomycota</taxon>
        <taxon>Pezizomycotina</taxon>
        <taxon>Sordariomycetes</taxon>
        <taxon>Hypocreomycetidae</taxon>
        <taxon>Hypocreales</taxon>
        <taxon>Nectriaceae</taxon>
        <taxon>Fusarium</taxon>
    </lineage>
</organism>
<feature type="chain" id="PRO_5005846520" evidence="2">
    <location>
        <begin position="24"/>
        <end position="221"/>
    </location>
</feature>
<feature type="signal peptide" evidence="2">
    <location>
        <begin position="1"/>
        <end position="23"/>
    </location>
</feature>
<evidence type="ECO:0000313" key="4">
    <source>
        <dbReference type="Proteomes" id="UP000037904"/>
    </source>
</evidence>
<evidence type="ECO:0000313" key="3">
    <source>
        <dbReference type="EMBL" id="KPA36501.1"/>
    </source>
</evidence>
<name>A0A0N0DBD3_FUSLA</name>